<dbReference type="SMART" id="SM00236">
    <property type="entry name" value="fCBD"/>
    <property type="match status" value="4"/>
</dbReference>
<feature type="domain" description="CBM1" evidence="4">
    <location>
        <begin position="87"/>
        <end position="123"/>
    </location>
</feature>
<dbReference type="Proteomes" id="UP000481153">
    <property type="component" value="Unassembled WGS sequence"/>
</dbReference>
<feature type="chain" id="PRO_5026333943" description="CBM1 domain-containing protein" evidence="3">
    <location>
        <begin position="16"/>
        <end position="479"/>
    </location>
</feature>
<dbReference type="AlphaFoldDB" id="A0A6G0WEJ7"/>
<evidence type="ECO:0000313" key="6">
    <source>
        <dbReference type="Proteomes" id="UP000481153"/>
    </source>
</evidence>
<evidence type="ECO:0000259" key="4">
    <source>
        <dbReference type="PROSITE" id="PS51164"/>
    </source>
</evidence>
<protein>
    <recommendedName>
        <fullName evidence="4">CBM1 domain-containing protein</fullName>
    </recommendedName>
</protein>
<dbReference type="GO" id="GO:0005975">
    <property type="term" value="P:carbohydrate metabolic process"/>
    <property type="evidence" value="ECO:0007669"/>
    <property type="project" value="InterPro"/>
</dbReference>
<organism evidence="5 6">
    <name type="scientific">Aphanomyces euteiches</name>
    <dbReference type="NCBI Taxonomy" id="100861"/>
    <lineage>
        <taxon>Eukaryota</taxon>
        <taxon>Sar</taxon>
        <taxon>Stramenopiles</taxon>
        <taxon>Oomycota</taxon>
        <taxon>Saprolegniomycetes</taxon>
        <taxon>Saprolegniales</taxon>
        <taxon>Verrucalvaceae</taxon>
        <taxon>Aphanomyces</taxon>
    </lineage>
</organism>
<dbReference type="PROSITE" id="PS00562">
    <property type="entry name" value="CBM1_1"/>
    <property type="match status" value="2"/>
</dbReference>
<dbReference type="PROSITE" id="PS51164">
    <property type="entry name" value="CBM1_2"/>
    <property type="match status" value="3"/>
</dbReference>
<feature type="compositionally biased region" description="Low complexity" evidence="2">
    <location>
        <begin position="299"/>
        <end position="336"/>
    </location>
</feature>
<evidence type="ECO:0000256" key="1">
    <source>
        <dbReference type="ARBA" id="ARBA00022729"/>
    </source>
</evidence>
<evidence type="ECO:0000313" key="5">
    <source>
        <dbReference type="EMBL" id="KAF0725430.1"/>
    </source>
</evidence>
<dbReference type="InterPro" id="IPR035971">
    <property type="entry name" value="CBD_sf"/>
</dbReference>
<feature type="domain" description="CBM1" evidence="4">
    <location>
        <begin position="431"/>
        <end position="467"/>
    </location>
</feature>
<keyword evidence="6" id="KW-1185">Reference proteome</keyword>
<name>A0A6G0WEJ7_9STRA</name>
<reference evidence="5 6" key="1">
    <citation type="submission" date="2019-07" db="EMBL/GenBank/DDBJ databases">
        <title>Genomics analysis of Aphanomyces spp. identifies a new class of oomycete effector associated with host adaptation.</title>
        <authorList>
            <person name="Gaulin E."/>
        </authorList>
    </citation>
    <scope>NUCLEOTIDE SEQUENCE [LARGE SCALE GENOMIC DNA]</scope>
    <source>
        <strain evidence="5 6">ATCC 201684</strain>
    </source>
</reference>
<evidence type="ECO:0000256" key="2">
    <source>
        <dbReference type="SAM" id="MobiDB-lite"/>
    </source>
</evidence>
<dbReference type="GO" id="GO:0005576">
    <property type="term" value="C:extracellular region"/>
    <property type="evidence" value="ECO:0007669"/>
    <property type="project" value="InterPro"/>
</dbReference>
<evidence type="ECO:0000256" key="3">
    <source>
        <dbReference type="SAM" id="SignalP"/>
    </source>
</evidence>
<dbReference type="Pfam" id="PF00734">
    <property type="entry name" value="CBM_1"/>
    <property type="match status" value="3"/>
</dbReference>
<dbReference type="EMBL" id="VJMJ01000242">
    <property type="protein sequence ID" value="KAF0725430.1"/>
    <property type="molecule type" value="Genomic_DNA"/>
</dbReference>
<dbReference type="InterPro" id="IPR000254">
    <property type="entry name" value="CBD"/>
</dbReference>
<gene>
    <name evidence="5" type="ORF">Ae201684_016072</name>
</gene>
<keyword evidence="1 3" id="KW-0732">Signal</keyword>
<feature type="signal peptide" evidence="3">
    <location>
        <begin position="1"/>
        <end position="15"/>
    </location>
</feature>
<proteinExistence type="predicted"/>
<sequence length="479" mass="51081">MKTTYISLALAVVSAKQFDPCTKDSECGNGFFCKPTDDKKFSMCQPNEAKGDGKQYSICKNNGDCQSGLFCKPTNDKTFSMCQPNESCSKRWSQCGGSSFVGSSCCEEGSSCKKWNTWYSQCVPKDWVRDAEQSCINVSVEGDATYCTKGPICGGNGSNCPKKGDVAVADCVKTLTSYVGANAKCVAPEDATCKKIKTGAWGCVWNSKAPQKDAEDDEQSCTNVSVVGDATYCVKGPICGDQGDACPKKGDVAVADCIKTLNSYVDASKCVAPTDATCQKIPSGARGCVFGAVPASTGAPATTSAPAPASTSAPGTTSAATTSAPASTSAPATTGANNNKQCSTNWSQCNGQNWPYGVCCQDPNFQCNKKNEYLSLCEPKDKKRDAEDAAIDVWQQCGGKNYNGQSSCTTSNKCVKIDEYYHQCQPDENKPGQPTWSQCGGKGYTGKTDCREEDVCNKYNDYYSQCIPRTHHRSHTMDV</sequence>
<comment type="caution">
    <text evidence="5">The sequence shown here is derived from an EMBL/GenBank/DDBJ whole genome shotgun (WGS) entry which is preliminary data.</text>
</comment>
<feature type="domain" description="CBM1" evidence="4">
    <location>
        <begin position="389"/>
        <end position="425"/>
    </location>
</feature>
<feature type="region of interest" description="Disordered" evidence="2">
    <location>
        <begin position="299"/>
        <end position="338"/>
    </location>
</feature>
<accession>A0A6G0WEJ7</accession>
<dbReference type="GO" id="GO:0030248">
    <property type="term" value="F:cellulose binding"/>
    <property type="evidence" value="ECO:0007669"/>
    <property type="project" value="InterPro"/>
</dbReference>
<dbReference type="SUPFAM" id="SSF57180">
    <property type="entry name" value="Cellulose-binding domain"/>
    <property type="match status" value="3"/>
</dbReference>
<dbReference type="VEuPathDB" id="FungiDB:AeMF1_005420"/>